<name>A0ABQ8U109_PERAM</name>
<reference evidence="3 4" key="1">
    <citation type="journal article" date="2022" name="Allergy">
        <title>Genome assembly and annotation of Periplaneta americana reveal a comprehensive cockroach allergen profile.</title>
        <authorList>
            <person name="Wang L."/>
            <person name="Xiong Q."/>
            <person name="Saelim N."/>
            <person name="Wang L."/>
            <person name="Nong W."/>
            <person name="Wan A.T."/>
            <person name="Shi M."/>
            <person name="Liu X."/>
            <person name="Cao Q."/>
            <person name="Hui J.H.L."/>
            <person name="Sookrung N."/>
            <person name="Leung T.F."/>
            <person name="Tungtrongchitr A."/>
            <person name="Tsui S.K.W."/>
        </authorList>
    </citation>
    <scope>NUCLEOTIDE SEQUENCE [LARGE SCALE GENOMIC DNA]</scope>
    <source>
        <strain evidence="3">PWHHKU_190912</strain>
    </source>
</reference>
<comment type="caution">
    <text evidence="3">The sequence shown here is derived from an EMBL/GenBank/DDBJ whole genome shotgun (WGS) entry which is preliminary data.</text>
</comment>
<dbReference type="Proteomes" id="UP001148838">
    <property type="component" value="Unassembled WGS sequence"/>
</dbReference>
<evidence type="ECO:0000256" key="1">
    <source>
        <dbReference type="ARBA" id="ARBA00004123"/>
    </source>
</evidence>
<dbReference type="EMBL" id="JAJSOF020000001">
    <property type="protein sequence ID" value="KAJ4451711.1"/>
    <property type="molecule type" value="Genomic_DNA"/>
</dbReference>
<protein>
    <recommendedName>
        <fullName evidence="2">HTH psq-type domain-containing protein</fullName>
    </recommendedName>
</protein>
<evidence type="ECO:0000313" key="4">
    <source>
        <dbReference type="Proteomes" id="UP001148838"/>
    </source>
</evidence>
<evidence type="ECO:0000259" key="2">
    <source>
        <dbReference type="Pfam" id="PF05225"/>
    </source>
</evidence>
<feature type="domain" description="HTH psq-type" evidence="2">
    <location>
        <begin position="8"/>
        <end position="46"/>
    </location>
</feature>
<dbReference type="Pfam" id="PF05225">
    <property type="entry name" value="HTH_psq"/>
    <property type="match status" value="1"/>
</dbReference>
<accession>A0ABQ8U109</accession>
<dbReference type="Gene3D" id="1.10.10.60">
    <property type="entry name" value="Homeodomain-like"/>
    <property type="match status" value="1"/>
</dbReference>
<organism evidence="3 4">
    <name type="scientific">Periplaneta americana</name>
    <name type="common">American cockroach</name>
    <name type="synonym">Blatta americana</name>
    <dbReference type="NCBI Taxonomy" id="6978"/>
    <lineage>
        <taxon>Eukaryota</taxon>
        <taxon>Metazoa</taxon>
        <taxon>Ecdysozoa</taxon>
        <taxon>Arthropoda</taxon>
        <taxon>Hexapoda</taxon>
        <taxon>Insecta</taxon>
        <taxon>Pterygota</taxon>
        <taxon>Neoptera</taxon>
        <taxon>Polyneoptera</taxon>
        <taxon>Dictyoptera</taxon>
        <taxon>Blattodea</taxon>
        <taxon>Blattoidea</taxon>
        <taxon>Blattidae</taxon>
        <taxon>Blattinae</taxon>
        <taxon>Periplaneta</taxon>
    </lineage>
</organism>
<dbReference type="InterPro" id="IPR007889">
    <property type="entry name" value="HTH_Psq"/>
</dbReference>
<proteinExistence type="predicted"/>
<sequence>MKYGQWQEDDMCRALAAVRKGDMGVIEAARTYSVPRVTLQRHLVGKNYFAVKHKKIIDSIADLRAEVEYELVGHVL</sequence>
<comment type="subcellular location">
    <subcellularLocation>
        <location evidence="1">Nucleus</location>
    </subcellularLocation>
</comment>
<keyword evidence="4" id="KW-1185">Reference proteome</keyword>
<gene>
    <name evidence="3" type="ORF">ANN_03181</name>
</gene>
<evidence type="ECO:0000313" key="3">
    <source>
        <dbReference type="EMBL" id="KAJ4451711.1"/>
    </source>
</evidence>
<dbReference type="InterPro" id="IPR009057">
    <property type="entry name" value="Homeodomain-like_sf"/>
</dbReference>
<dbReference type="SUPFAM" id="SSF46689">
    <property type="entry name" value="Homeodomain-like"/>
    <property type="match status" value="1"/>
</dbReference>